<keyword evidence="1" id="KW-0479">Metal-binding</keyword>
<evidence type="ECO:0000313" key="4">
    <source>
        <dbReference type="EMBL" id="KAG0725067.1"/>
    </source>
</evidence>
<keyword evidence="1" id="KW-0863">Zinc-finger</keyword>
<feature type="compositionally biased region" description="Polar residues" evidence="2">
    <location>
        <begin position="244"/>
        <end position="253"/>
    </location>
</feature>
<dbReference type="InterPro" id="IPR036875">
    <property type="entry name" value="Znf_CCHC_sf"/>
</dbReference>
<gene>
    <name evidence="4" type="ORF">GWK47_039311</name>
</gene>
<dbReference type="OrthoDB" id="4230923at2759"/>
<name>A0A8J4YD10_CHIOP</name>
<dbReference type="GO" id="GO:0008270">
    <property type="term" value="F:zinc ion binding"/>
    <property type="evidence" value="ECO:0007669"/>
    <property type="project" value="UniProtKB-KW"/>
</dbReference>
<keyword evidence="5" id="KW-1185">Reference proteome</keyword>
<accession>A0A8J4YD10</accession>
<evidence type="ECO:0000256" key="1">
    <source>
        <dbReference type="PROSITE-ProRule" id="PRU00047"/>
    </source>
</evidence>
<dbReference type="PROSITE" id="PS50158">
    <property type="entry name" value="ZF_CCHC"/>
    <property type="match status" value="1"/>
</dbReference>
<organism evidence="4 5">
    <name type="scientific">Chionoecetes opilio</name>
    <name type="common">Atlantic snow crab</name>
    <name type="synonym">Cancer opilio</name>
    <dbReference type="NCBI Taxonomy" id="41210"/>
    <lineage>
        <taxon>Eukaryota</taxon>
        <taxon>Metazoa</taxon>
        <taxon>Ecdysozoa</taxon>
        <taxon>Arthropoda</taxon>
        <taxon>Crustacea</taxon>
        <taxon>Multicrustacea</taxon>
        <taxon>Malacostraca</taxon>
        <taxon>Eumalacostraca</taxon>
        <taxon>Eucarida</taxon>
        <taxon>Decapoda</taxon>
        <taxon>Pleocyemata</taxon>
        <taxon>Brachyura</taxon>
        <taxon>Eubrachyura</taxon>
        <taxon>Majoidea</taxon>
        <taxon>Majidae</taxon>
        <taxon>Chionoecetes</taxon>
    </lineage>
</organism>
<dbReference type="InterPro" id="IPR001878">
    <property type="entry name" value="Znf_CCHC"/>
</dbReference>
<dbReference type="Proteomes" id="UP000770661">
    <property type="component" value="Unassembled WGS sequence"/>
</dbReference>
<keyword evidence="1" id="KW-0862">Zinc</keyword>
<feature type="region of interest" description="Disordered" evidence="2">
    <location>
        <begin position="156"/>
        <end position="276"/>
    </location>
</feature>
<evidence type="ECO:0000313" key="5">
    <source>
        <dbReference type="Proteomes" id="UP000770661"/>
    </source>
</evidence>
<dbReference type="GO" id="GO:0003676">
    <property type="term" value="F:nucleic acid binding"/>
    <property type="evidence" value="ECO:0007669"/>
    <property type="project" value="InterPro"/>
</dbReference>
<evidence type="ECO:0000259" key="3">
    <source>
        <dbReference type="PROSITE" id="PS50158"/>
    </source>
</evidence>
<dbReference type="EMBL" id="JACEEZ010006069">
    <property type="protein sequence ID" value="KAG0725067.1"/>
    <property type="molecule type" value="Genomic_DNA"/>
</dbReference>
<evidence type="ECO:0000256" key="2">
    <source>
        <dbReference type="SAM" id="MobiDB-lite"/>
    </source>
</evidence>
<dbReference type="AlphaFoldDB" id="A0A8J4YD10"/>
<reference evidence="4" key="1">
    <citation type="submission" date="2020-07" db="EMBL/GenBank/DDBJ databases">
        <title>The High-quality genome of the commercially important snow crab, Chionoecetes opilio.</title>
        <authorList>
            <person name="Jeong J.-H."/>
            <person name="Ryu S."/>
        </authorList>
    </citation>
    <scope>NUCLEOTIDE SEQUENCE</scope>
    <source>
        <strain evidence="4">MADBK_172401_WGS</strain>
        <tissue evidence="4">Digestive gland</tissue>
    </source>
</reference>
<proteinExistence type="predicted"/>
<feature type="domain" description="CCHC-type" evidence="3">
    <location>
        <begin position="116"/>
        <end position="132"/>
    </location>
</feature>
<dbReference type="SUPFAM" id="SSF57756">
    <property type="entry name" value="Retrovirus zinc finger-like domains"/>
    <property type="match status" value="1"/>
</dbReference>
<sequence length="380" mass="42320">MDISAAGDFLLRGAHLAAATTLQEVADGQPRNIVLERWEPSRRGVLLGFPIAFPLDPVLEHLLVEDAERCTFNSGHGRLLPTRQVKLTVRGRLSATLDLGCWGSYTVRKYVQEPVRCFRCQAFGHYRDQCPRRRELCGVCSGEHATRDCIRRHGRTLRRIPGSATPRQQTRRDEDPPCPPPPAPAPRNEGTATPETRRRSRRRRRTRPESDPPTLPQVDVEDDAPAPMATPDLPPLESAACGGESQQCHTVTPSRDAASQCGPVEQQPVDDAPAATSRDVAIQCEPVVEQTPPMEELQPSTCDAATQSCPAQVDAGSQMEHKVYTLDKKGLWDLLLEYEYPLKQERELKLARVSHEPEPTGSSSMSCKDCIRLYLYYVLM</sequence>
<protein>
    <recommendedName>
        <fullName evidence="3">CCHC-type domain-containing protein</fullName>
    </recommendedName>
</protein>
<comment type="caution">
    <text evidence="4">The sequence shown here is derived from an EMBL/GenBank/DDBJ whole genome shotgun (WGS) entry which is preliminary data.</text>
</comment>